<dbReference type="InterPro" id="IPR039545">
    <property type="entry name" value="PGAP2"/>
</dbReference>
<dbReference type="GO" id="GO:0000139">
    <property type="term" value="C:Golgi membrane"/>
    <property type="evidence" value="ECO:0007669"/>
    <property type="project" value="InterPro"/>
</dbReference>
<dbReference type="GO" id="GO:0006506">
    <property type="term" value="P:GPI anchor biosynthetic process"/>
    <property type="evidence" value="ECO:0000318"/>
    <property type="project" value="GO_Central"/>
</dbReference>
<evidence type="ECO:0000313" key="2">
    <source>
        <dbReference type="Proteomes" id="UP000005239"/>
    </source>
</evidence>
<accession>A0A8R1YFY7</accession>
<organism evidence="1 2">
    <name type="scientific">Pristionchus pacificus</name>
    <name type="common">Parasitic nematode worm</name>
    <dbReference type="NCBI Taxonomy" id="54126"/>
    <lineage>
        <taxon>Eukaryota</taxon>
        <taxon>Metazoa</taxon>
        <taxon>Ecdysozoa</taxon>
        <taxon>Nematoda</taxon>
        <taxon>Chromadorea</taxon>
        <taxon>Rhabditida</taxon>
        <taxon>Rhabditina</taxon>
        <taxon>Diplogasteromorpha</taxon>
        <taxon>Diplogasteroidea</taxon>
        <taxon>Neodiplogasteridae</taxon>
        <taxon>Pristionchus</taxon>
    </lineage>
</organism>
<dbReference type="GO" id="GO:0005789">
    <property type="term" value="C:endoplasmic reticulum membrane"/>
    <property type="evidence" value="ECO:0000318"/>
    <property type="project" value="GO_Central"/>
</dbReference>
<dbReference type="AlphaFoldDB" id="A0A2A6CMA8"/>
<proteinExistence type="predicted"/>
<evidence type="ECO:0000313" key="1">
    <source>
        <dbReference type="EnsemblMetazoa" id="PPA15487.1"/>
    </source>
</evidence>
<protein>
    <submittedName>
        <fullName evidence="1">Uncharacterized protein</fullName>
    </submittedName>
</protein>
<dbReference type="Proteomes" id="UP000005239">
    <property type="component" value="Unassembled WGS sequence"/>
</dbReference>
<reference evidence="2" key="1">
    <citation type="journal article" date="2008" name="Nat. Genet.">
        <title>The Pristionchus pacificus genome provides a unique perspective on nematode lifestyle and parasitism.</title>
        <authorList>
            <person name="Dieterich C."/>
            <person name="Clifton S.W."/>
            <person name="Schuster L.N."/>
            <person name="Chinwalla A."/>
            <person name="Delehaunty K."/>
            <person name="Dinkelacker I."/>
            <person name="Fulton L."/>
            <person name="Fulton R."/>
            <person name="Godfrey J."/>
            <person name="Minx P."/>
            <person name="Mitreva M."/>
            <person name="Roeseler W."/>
            <person name="Tian H."/>
            <person name="Witte H."/>
            <person name="Yang S.P."/>
            <person name="Wilson R.K."/>
            <person name="Sommer R.J."/>
        </authorList>
    </citation>
    <scope>NUCLEOTIDE SEQUENCE [LARGE SCALE GENOMIC DNA]</scope>
    <source>
        <strain evidence="2">PS312</strain>
    </source>
</reference>
<dbReference type="EnsemblMetazoa" id="PPA15487.1">
    <property type="protein sequence ID" value="PPA15487.1"/>
    <property type="gene ID" value="WBGene00105041"/>
</dbReference>
<name>A0A2A6CMA8_PRIPA</name>
<keyword evidence="2" id="KW-1185">Reference proteome</keyword>
<sequence length="250" mass="28021">MGIFTIQPVAFPAKTPGTFLPMCWLIFLVAYLPALACYLCIGSTLILQRDVISNYSLSECPHIKSSLPPISYSIGVWEPQKLAWLFALMLHLPARIILSMHSDCAASPSSAWTRSSAFVHAHAAFFGIWWGAAMWSMGIIIHLQRLIGQKDNDPHIHRMWWVKIGIMTAFFFVSVGVSIFYPLSQLHCSIAAFTIFCLCEYSVVGLNAAFWGCYLTEIGREYEGFQVTAMRSRKGTIVHPEMEKGNHCPP</sequence>
<reference evidence="1" key="2">
    <citation type="submission" date="2022-06" db="UniProtKB">
        <authorList>
            <consortium name="EnsemblMetazoa"/>
        </authorList>
    </citation>
    <scope>IDENTIFICATION</scope>
    <source>
        <strain evidence="1">PS312</strain>
    </source>
</reference>
<accession>A0A2A6CMA8</accession>
<dbReference type="PANTHER" id="PTHR12892">
    <property type="entry name" value="FGF RECEPTOR ACTIVATING PROTEIN 1"/>
    <property type="match status" value="1"/>
</dbReference>
<dbReference type="OrthoDB" id="5874654at2759"/>
<gene>
    <name evidence="1" type="primary">WBGene00105041</name>
</gene>
<dbReference type="PANTHER" id="PTHR12892:SF15">
    <property type="entry name" value="POST-GPI ATTACHMENT TO PROTEINS FACTOR 2-LIKE"/>
    <property type="match status" value="1"/>
</dbReference>